<dbReference type="SUPFAM" id="SSF82153">
    <property type="entry name" value="FAS1 domain"/>
    <property type="match status" value="1"/>
</dbReference>
<accession>A0ABU2JR76</accession>
<dbReference type="InterPro" id="IPR050904">
    <property type="entry name" value="Adhesion/Biosynth-related"/>
</dbReference>
<evidence type="ECO:0000256" key="2">
    <source>
        <dbReference type="SAM" id="SignalP"/>
    </source>
</evidence>
<gene>
    <name evidence="4" type="ORF">RM844_14400</name>
</gene>
<feature type="domain" description="FAS1" evidence="3">
    <location>
        <begin position="100"/>
        <end position="229"/>
    </location>
</feature>
<dbReference type="PANTHER" id="PTHR10900:SF77">
    <property type="entry name" value="FI19380P1"/>
    <property type="match status" value="1"/>
</dbReference>
<sequence>MRITRVSRVRRIAIAVVAAATLPLGLAACSSDDDSADQNESGAENAPEEETDGAEDGANAGTEEGDGMADGGASRAGEPFGPACSAVPADGAGSFDGMAQDPVATAAGNNPELATLVAAVEAAGLGDTLNSTADLTVFAPVNDAFAGIPQDDLDALLADQGALTDVLTYHVVGQRLAPEDLAAGTFETLQGTTVTVAGEGESWTVNDASVVCGNVQTANATVYLIDGVLMP</sequence>
<evidence type="ECO:0000256" key="1">
    <source>
        <dbReference type="SAM" id="MobiDB-lite"/>
    </source>
</evidence>
<dbReference type="InterPro" id="IPR036378">
    <property type="entry name" value="FAS1_dom_sf"/>
</dbReference>
<dbReference type="Gene3D" id="2.30.180.10">
    <property type="entry name" value="FAS1 domain"/>
    <property type="match status" value="1"/>
</dbReference>
<reference evidence="5" key="1">
    <citation type="submission" date="2023-07" db="EMBL/GenBank/DDBJ databases">
        <title>30 novel species of actinomycetes from the DSMZ collection.</title>
        <authorList>
            <person name="Nouioui I."/>
        </authorList>
    </citation>
    <scope>NUCLEOTIDE SEQUENCE [LARGE SCALE GENOMIC DNA]</scope>
    <source>
        <strain evidence="5">DSM 44915</strain>
    </source>
</reference>
<dbReference type="EMBL" id="JAVREO010000007">
    <property type="protein sequence ID" value="MDT0267479.1"/>
    <property type="molecule type" value="Genomic_DNA"/>
</dbReference>
<feature type="region of interest" description="Disordered" evidence="1">
    <location>
        <begin position="30"/>
        <end position="88"/>
    </location>
</feature>
<keyword evidence="2" id="KW-0732">Signal</keyword>
<dbReference type="SMART" id="SM00554">
    <property type="entry name" value="FAS1"/>
    <property type="match status" value="1"/>
</dbReference>
<dbReference type="Pfam" id="PF02469">
    <property type="entry name" value="Fasciclin"/>
    <property type="match status" value="1"/>
</dbReference>
<dbReference type="PROSITE" id="PS50213">
    <property type="entry name" value="FAS1"/>
    <property type="match status" value="1"/>
</dbReference>
<feature type="signal peptide" evidence="2">
    <location>
        <begin position="1"/>
        <end position="27"/>
    </location>
</feature>
<protein>
    <submittedName>
        <fullName evidence="4">Fasciclin domain-containing protein</fullName>
    </submittedName>
</protein>
<keyword evidence="5" id="KW-1185">Reference proteome</keyword>
<dbReference type="RefSeq" id="WP_311667543.1">
    <property type="nucleotide sequence ID" value="NZ_JAVREO010000007.1"/>
</dbReference>
<organism evidence="4 5">
    <name type="scientific">Streptomyces chisholmiae</name>
    <dbReference type="NCBI Taxonomy" id="3075540"/>
    <lineage>
        <taxon>Bacteria</taxon>
        <taxon>Bacillati</taxon>
        <taxon>Actinomycetota</taxon>
        <taxon>Actinomycetes</taxon>
        <taxon>Kitasatosporales</taxon>
        <taxon>Streptomycetaceae</taxon>
        <taxon>Streptomyces</taxon>
    </lineage>
</organism>
<dbReference type="Proteomes" id="UP001183410">
    <property type="component" value="Unassembled WGS sequence"/>
</dbReference>
<evidence type="ECO:0000259" key="3">
    <source>
        <dbReference type="PROSITE" id="PS50213"/>
    </source>
</evidence>
<feature type="compositionally biased region" description="Acidic residues" evidence="1">
    <location>
        <begin position="46"/>
        <end position="55"/>
    </location>
</feature>
<evidence type="ECO:0000313" key="5">
    <source>
        <dbReference type="Proteomes" id="UP001183410"/>
    </source>
</evidence>
<comment type="caution">
    <text evidence="4">The sequence shown here is derived from an EMBL/GenBank/DDBJ whole genome shotgun (WGS) entry which is preliminary data.</text>
</comment>
<dbReference type="PROSITE" id="PS51257">
    <property type="entry name" value="PROKAR_LIPOPROTEIN"/>
    <property type="match status" value="1"/>
</dbReference>
<evidence type="ECO:0000313" key="4">
    <source>
        <dbReference type="EMBL" id="MDT0267479.1"/>
    </source>
</evidence>
<dbReference type="InterPro" id="IPR000782">
    <property type="entry name" value="FAS1_domain"/>
</dbReference>
<feature type="chain" id="PRO_5047140066" evidence="2">
    <location>
        <begin position="28"/>
        <end position="231"/>
    </location>
</feature>
<proteinExistence type="predicted"/>
<dbReference type="PANTHER" id="PTHR10900">
    <property type="entry name" value="PERIOSTIN-RELATED"/>
    <property type="match status" value="1"/>
</dbReference>
<name>A0ABU2JR76_9ACTN</name>